<feature type="region of interest" description="Disordered" evidence="2">
    <location>
        <begin position="400"/>
        <end position="443"/>
    </location>
</feature>
<dbReference type="InParanoid" id="A0A286USK5"/>
<organism evidence="3 4">
    <name type="scientific">Pyrrhoderma noxium</name>
    <dbReference type="NCBI Taxonomy" id="2282107"/>
    <lineage>
        <taxon>Eukaryota</taxon>
        <taxon>Fungi</taxon>
        <taxon>Dikarya</taxon>
        <taxon>Basidiomycota</taxon>
        <taxon>Agaricomycotina</taxon>
        <taxon>Agaricomycetes</taxon>
        <taxon>Hymenochaetales</taxon>
        <taxon>Hymenochaetaceae</taxon>
        <taxon>Pyrrhoderma</taxon>
    </lineage>
</organism>
<dbReference type="PANTHER" id="PTHR42107">
    <property type="entry name" value="YALI0D24453P"/>
    <property type="match status" value="1"/>
</dbReference>
<feature type="region of interest" description="Disordered" evidence="2">
    <location>
        <begin position="312"/>
        <end position="376"/>
    </location>
</feature>
<name>A0A286USK5_9AGAM</name>
<feature type="compositionally biased region" description="Basic and acidic residues" evidence="2">
    <location>
        <begin position="264"/>
        <end position="273"/>
    </location>
</feature>
<gene>
    <name evidence="3" type="ORF">PNOK_0251500</name>
</gene>
<accession>A0A286USK5</accession>
<evidence type="ECO:0000313" key="4">
    <source>
        <dbReference type="Proteomes" id="UP000217199"/>
    </source>
</evidence>
<feature type="region of interest" description="Disordered" evidence="2">
    <location>
        <begin position="254"/>
        <end position="273"/>
    </location>
</feature>
<feature type="region of interest" description="Disordered" evidence="2">
    <location>
        <begin position="471"/>
        <end position="525"/>
    </location>
</feature>
<protein>
    <recommendedName>
        <fullName evidence="5">WHIM1 domain-containing protein</fullName>
    </recommendedName>
</protein>
<feature type="compositionally biased region" description="Low complexity" evidence="2">
    <location>
        <begin position="473"/>
        <end position="489"/>
    </location>
</feature>
<dbReference type="AlphaFoldDB" id="A0A286USK5"/>
<feature type="region of interest" description="Disordered" evidence="2">
    <location>
        <begin position="1"/>
        <end position="26"/>
    </location>
</feature>
<feature type="compositionally biased region" description="Polar residues" evidence="2">
    <location>
        <begin position="420"/>
        <end position="440"/>
    </location>
</feature>
<dbReference type="STRING" id="2282107.A0A286USK5"/>
<evidence type="ECO:0000313" key="3">
    <source>
        <dbReference type="EMBL" id="PAV22558.1"/>
    </source>
</evidence>
<dbReference type="PANTHER" id="PTHR42107:SF1">
    <property type="entry name" value="WHIM1 DOMAIN-CONTAINING PROTEIN"/>
    <property type="match status" value="1"/>
</dbReference>
<keyword evidence="4" id="KW-1185">Reference proteome</keyword>
<feature type="region of interest" description="Disordered" evidence="2">
    <location>
        <begin position="180"/>
        <end position="199"/>
    </location>
</feature>
<dbReference type="EMBL" id="NBII01000002">
    <property type="protein sequence ID" value="PAV22558.1"/>
    <property type="molecule type" value="Genomic_DNA"/>
</dbReference>
<evidence type="ECO:0000256" key="1">
    <source>
        <dbReference type="SAM" id="Coils"/>
    </source>
</evidence>
<proteinExistence type="predicted"/>
<evidence type="ECO:0008006" key="5">
    <source>
        <dbReference type="Google" id="ProtNLM"/>
    </source>
</evidence>
<sequence length="525" mass="59179">MNGSSSKASASKNTTPKSHVCPPSNATHPCDRWETAFVYAFIVKFTNLRTKTEGFESQSDLEEAILSPTQHPVLVQILTRFVLNLKPGARNLSPDQMVTTLSNVLQEHMKPSERTIFYNEELGVNVDPLQKIEGGIWGADWDVKLRVLRMLVELQLMYNPEIREIIDRAWGVVSSKHRKKDTLPAPLDPSDPHSLENLSTIPLGQDVSRVRYWAFDDSPRLYRSTNPWKTTAEFKTAATTREEYIKVIEELASKESNPAPKKASRSEISHKQLREKLENRLPTIEQELNRVQKIRKKIEQREILRAQAELRSTRTRRQTRRPDYTYSNQVFDDEDDGDEYKFQDEEDEDEQLYIDDNDSGFDAVGVRRSQRSSVRNAGNKRNIDAFGEWRGERRSARLGTILDVTDEPSSKRARTEERSVSSGPESLTSPVTSTFGSTKKNGAAAVKDGEIVVEQVAGKKKSKFWYYAVEPVPGSTAPSSAPSNASEGSDIMIQDTNRDSTTPETNGGIPAHENGLSVMRETSMA</sequence>
<dbReference type="Proteomes" id="UP000217199">
    <property type="component" value="Unassembled WGS sequence"/>
</dbReference>
<comment type="caution">
    <text evidence="3">The sequence shown here is derived from an EMBL/GenBank/DDBJ whole genome shotgun (WGS) entry which is preliminary data.</text>
</comment>
<feature type="compositionally biased region" description="Basic and acidic residues" evidence="2">
    <location>
        <begin position="408"/>
        <end position="419"/>
    </location>
</feature>
<dbReference type="OrthoDB" id="205403at2759"/>
<feature type="compositionally biased region" description="Low complexity" evidence="2">
    <location>
        <begin position="364"/>
        <end position="375"/>
    </location>
</feature>
<reference evidence="3 4" key="1">
    <citation type="journal article" date="2017" name="Mol. Ecol.">
        <title>Comparative and population genomic landscape of Phellinus noxius: A hypervariable fungus causing root rot in trees.</title>
        <authorList>
            <person name="Chung C.L."/>
            <person name="Lee T.J."/>
            <person name="Akiba M."/>
            <person name="Lee H.H."/>
            <person name="Kuo T.H."/>
            <person name="Liu D."/>
            <person name="Ke H.M."/>
            <person name="Yokoi T."/>
            <person name="Roa M.B."/>
            <person name="Lu M.J."/>
            <person name="Chang Y.Y."/>
            <person name="Ann P.J."/>
            <person name="Tsai J.N."/>
            <person name="Chen C.Y."/>
            <person name="Tzean S.S."/>
            <person name="Ota Y."/>
            <person name="Hattori T."/>
            <person name="Sahashi N."/>
            <person name="Liou R.F."/>
            <person name="Kikuchi T."/>
            <person name="Tsai I.J."/>
        </authorList>
    </citation>
    <scope>NUCLEOTIDE SEQUENCE [LARGE SCALE GENOMIC DNA]</scope>
    <source>
        <strain evidence="3 4">FFPRI411160</strain>
    </source>
</reference>
<feature type="compositionally biased region" description="Acidic residues" evidence="2">
    <location>
        <begin position="331"/>
        <end position="359"/>
    </location>
</feature>
<feature type="compositionally biased region" description="Low complexity" evidence="2">
    <location>
        <begin position="1"/>
        <end position="12"/>
    </location>
</feature>
<keyword evidence="1" id="KW-0175">Coiled coil</keyword>
<evidence type="ECO:0000256" key="2">
    <source>
        <dbReference type="SAM" id="MobiDB-lite"/>
    </source>
</evidence>
<feature type="coiled-coil region" evidence="1">
    <location>
        <begin position="274"/>
        <end position="311"/>
    </location>
</feature>